<keyword evidence="2" id="KW-0548">Nucleotidyltransferase</keyword>
<dbReference type="EC" id="2.7.7.65" evidence="2"/>
<dbReference type="SMART" id="SM00267">
    <property type="entry name" value="GGDEF"/>
    <property type="match status" value="1"/>
</dbReference>
<dbReference type="PROSITE" id="PS50887">
    <property type="entry name" value="GGDEF"/>
    <property type="match status" value="1"/>
</dbReference>
<dbReference type="SUPFAM" id="SSF55073">
    <property type="entry name" value="Nucleotide cyclase"/>
    <property type="match status" value="1"/>
</dbReference>
<dbReference type="InterPro" id="IPR000160">
    <property type="entry name" value="GGDEF_dom"/>
</dbReference>
<dbReference type="Pfam" id="PF08447">
    <property type="entry name" value="PAS_3"/>
    <property type="match status" value="1"/>
</dbReference>
<dbReference type="PANTHER" id="PTHR44757:SF2">
    <property type="entry name" value="BIOFILM ARCHITECTURE MAINTENANCE PROTEIN MBAA"/>
    <property type="match status" value="1"/>
</dbReference>
<protein>
    <submittedName>
        <fullName evidence="2">Diguanylate cyclase</fullName>
        <ecNumber evidence="2">2.7.7.65</ecNumber>
    </submittedName>
</protein>
<keyword evidence="3" id="KW-1185">Reference proteome</keyword>
<keyword evidence="2" id="KW-0808">Transferase</keyword>
<dbReference type="KEGG" id="sgbi:P3F81_08540"/>
<dbReference type="PANTHER" id="PTHR44757">
    <property type="entry name" value="DIGUANYLATE CYCLASE DGCP"/>
    <property type="match status" value="1"/>
</dbReference>
<dbReference type="InterPro" id="IPR029016">
    <property type="entry name" value="GAF-like_dom_sf"/>
</dbReference>
<dbReference type="InterPro" id="IPR035965">
    <property type="entry name" value="PAS-like_dom_sf"/>
</dbReference>
<dbReference type="CDD" id="cd01949">
    <property type="entry name" value="GGDEF"/>
    <property type="match status" value="1"/>
</dbReference>
<gene>
    <name evidence="2" type="ORF">P3F81_08540</name>
</gene>
<dbReference type="Gene3D" id="3.30.450.40">
    <property type="match status" value="1"/>
</dbReference>
<sequence length="769" mass="89692">MKKIVTYFENFTPRMLEQYNKAVQKFYHELFEINVTDGTYKILYHIQNKYLTLIKNGSIDEGIKNATSKIIHPDDKERFLRFVSLTNVRENLSNRKPFISIELRQLWYDEKYHWVSLLIFPMEMEDEKEAYICFVTDIDEKMKVQTQYLQEKQYQDVIISDAILCAEFDLTNNTIKEIAPRILKTLSLSKSASFSDVIEAVANELVYPSDREMFLKNLSINYLALASNENNYILSFDYRSFHAASNDYFWAASFANLIYDCNTGHLCCRWYVKDINSKKQYELGLRERAERDQLTGVYNRVTFEMLLEDRLKKIKSEMALIVLDIDDFKWINDSFGHVYGDNVLKKITALLKSIIGNFGVIGRLGGDEFAIFISYFTTREEVLKKVDQICKAMPDTINFGKAEFSLSCSLGVAFAPDDGSSFTEIYRSGDEAQYQAKKNGKNQWKIYDKSMISELKKKKNHRIEGFYKETDEFNSLLPNILFENGLSIDTLNILLDCVARHYEIDNITIVNFREFRILAQWSAKNKLIEYLDYFTFLGKYKEGAIRIVEKGETWICNDVSLLPLDLGEFYLNKGIQAELSMPIYCEKKVSAAVIFSFTREKHIWTYEEIETAKRVAKLTSSILENIILLKDSLATTAKLKKALDELKVSEERFRIALDKTHTYIWEFDLNKHEFKNAQKIAEQYDVDLIVKDAPYSLIKEEIIHPDTAKDYLVAHQKIYNGEKTVTCLVKIRNIQGRYLWHHITYTNIFDQFGQPIKAIGISEEINTQE</sequence>
<dbReference type="GO" id="GO:0052621">
    <property type="term" value="F:diguanylate cyclase activity"/>
    <property type="evidence" value="ECO:0007669"/>
    <property type="project" value="UniProtKB-EC"/>
</dbReference>
<dbReference type="SUPFAM" id="SSF55781">
    <property type="entry name" value="GAF domain-like"/>
    <property type="match status" value="1"/>
</dbReference>
<dbReference type="Proteomes" id="UP001243623">
    <property type="component" value="Chromosome"/>
</dbReference>
<dbReference type="SUPFAM" id="SSF55785">
    <property type="entry name" value="PYP-like sensor domain (PAS domain)"/>
    <property type="match status" value="2"/>
</dbReference>
<evidence type="ECO:0000259" key="1">
    <source>
        <dbReference type="PROSITE" id="PS50887"/>
    </source>
</evidence>
<dbReference type="InterPro" id="IPR013655">
    <property type="entry name" value="PAS_fold_3"/>
</dbReference>
<dbReference type="Gene3D" id="3.30.450.20">
    <property type="entry name" value="PAS domain"/>
    <property type="match status" value="2"/>
</dbReference>
<dbReference type="Gene3D" id="3.30.70.270">
    <property type="match status" value="1"/>
</dbReference>
<dbReference type="EMBL" id="CP120678">
    <property type="protein sequence ID" value="WIW69963.1"/>
    <property type="molecule type" value="Genomic_DNA"/>
</dbReference>
<dbReference type="InterPro" id="IPR052155">
    <property type="entry name" value="Biofilm_reg_signaling"/>
</dbReference>
<feature type="domain" description="GGDEF" evidence="1">
    <location>
        <begin position="316"/>
        <end position="449"/>
    </location>
</feature>
<dbReference type="InterPro" id="IPR029787">
    <property type="entry name" value="Nucleotide_cyclase"/>
</dbReference>
<dbReference type="NCBIfam" id="TIGR00254">
    <property type="entry name" value="GGDEF"/>
    <property type="match status" value="1"/>
</dbReference>
<evidence type="ECO:0000313" key="3">
    <source>
        <dbReference type="Proteomes" id="UP001243623"/>
    </source>
</evidence>
<name>A0A9Y2ERM2_9FIRM</name>
<dbReference type="RefSeq" id="WP_309320317.1">
    <property type="nucleotide sequence ID" value="NZ_CP120678.1"/>
</dbReference>
<reference evidence="2" key="1">
    <citation type="submission" date="2023-03" db="EMBL/GenBank/DDBJ databases">
        <title>Selenobaculum gbiensis gen. nov. sp. nov., a new bacterium isolated from the gut microbiota of IBD patient.</title>
        <authorList>
            <person name="Yeo S."/>
            <person name="Park H."/>
            <person name="Huh C.S."/>
        </authorList>
    </citation>
    <scope>NUCLEOTIDE SEQUENCE</scope>
    <source>
        <strain evidence="2">ICN-92133</strain>
    </source>
</reference>
<accession>A0A9Y2ERM2</accession>
<evidence type="ECO:0000313" key="2">
    <source>
        <dbReference type="EMBL" id="WIW69963.1"/>
    </source>
</evidence>
<organism evidence="2 3">
    <name type="scientific">Selenobaculum gibii</name>
    <dbReference type="NCBI Taxonomy" id="3054208"/>
    <lineage>
        <taxon>Bacteria</taxon>
        <taxon>Bacillati</taxon>
        <taxon>Bacillota</taxon>
        <taxon>Negativicutes</taxon>
        <taxon>Selenomonadales</taxon>
        <taxon>Selenomonadaceae</taxon>
        <taxon>Selenobaculum</taxon>
    </lineage>
</organism>
<dbReference type="InterPro" id="IPR043128">
    <property type="entry name" value="Rev_trsase/Diguanyl_cyclase"/>
</dbReference>
<proteinExistence type="predicted"/>
<dbReference type="AlphaFoldDB" id="A0A9Y2ERM2"/>
<dbReference type="Pfam" id="PF00990">
    <property type="entry name" value="GGDEF"/>
    <property type="match status" value="1"/>
</dbReference>